<proteinExistence type="predicted"/>
<dbReference type="AlphaFoldDB" id="A0A5J4YU23"/>
<dbReference type="Proteomes" id="UP000324585">
    <property type="component" value="Unassembled WGS sequence"/>
</dbReference>
<feature type="region of interest" description="Disordered" evidence="1">
    <location>
        <begin position="1"/>
        <end position="81"/>
    </location>
</feature>
<feature type="compositionally biased region" description="Basic and acidic residues" evidence="1">
    <location>
        <begin position="41"/>
        <end position="51"/>
    </location>
</feature>
<comment type="caution">
    <text evidence="2">The sequence shown here is derived from an EMBL/GenBank/DDBJ whole genome shotgun (WGS) entry which is preliminary data.</text>
</comment>
<reference evidence="3" key="1">
    <citation type="journal article" date="2019" name="Nat. Commun.">
        <title>Expansion of phycobilisome linker gene families in mesophilic red algae.</title>
        <authorList>
            <person name="Lee J."/>
            <person name="Kim D."/>
            <person name="Bhattacharya D."/>
            <person name="Yoon H.S."/>
        </authorList>
    </citation>
    <scope>NUCLEOTIDE SEQUENCE [LARGE SCALE GENOMIC DNA]</scope>
    <source>
        <strain evidence="3">CCMP 1328</strain>
    </source>
</reference>
<keyword evidence="3" id="KW-1185">Reference proteome</keyword>
<accession>A0A5J4YU23</accession>
<evidence type="ECO:0000256" key="1">
    <source>
        <dbReference type="SAM" id="MobiDB-lite"/>
    </source>
</evidence>
<feature type="compositionally biased region" description="Polar residues" evidence="1">
    <location>
        <begin position="1"/>
        <end position="21"/>
    </location>
</feature>
<sequence length="167" mass="17964">MSQEELPSQGPRTLSYDSVASEQVLRRRGSGGNAGSSRSLRSHDERWKRSETTLVSRKGSAGSSMRSLPDANSLAAGGSRSPTLNLELPSLVLSRQWLSVSDTGVFSSRAQSVEIVLVNGQSDESVPCLSARLATSVTRTADYFALHLPLEPIFEEEDETAQSPQGL</sequence>
<name>A0A5J4YU23_PORPP</name>
<dbReference type="EMBL" id="VRMN01000004">
    <property type="protein sequence ID" value="KAA8494688.1"/>
    <property type="molecule type" value="Genomic_DNA"/>
</dbReference>
<organism evidence="2 3">
    <name type="scientific">Porphyridium purpureum</name>
    <name type="common">Red alga</name>
    <name type="synonym">Porphyridium cruentum</name>
    <dbReference type="NCBI Taxonomy" id="35688"/>
    <lineage>
        <taxon>Eukaryota</taxon>
        <taxon>Rhodophyta</taxon>
        <taxon>Bangiophyceae</taxon>
        <taxon>Porphyridiales</taxon>
        <taxon>Porphyridiaceae</taxon>
        <taxon>Porphyridium</taxon>
    </lineage>
</organism>
<evidence type="ECO:0000313" key="3">
    <source>
        <dbReference type="Proteomes" id="UP000324585"/>
    </source>
</evidence>
<protein>
    <submittedName>
        <fullName evidence="2">Uncharacterized protein</fullName>
    </submittedName>
</protein>
<evidence type="ECO:0000313" key="2">
    <source>
        <dbReference type="EMBL" id="KAA8494688.1"/>
    </source>
</evidence>
<gene>
    <name evidence="2" type="ORF">FVE85_2929</name>
</gene>